<name>A0A9N9JXG3_9GLOM</name>
<keyword evidence="1" id="KW-0472">Membrane</keyword>
<accession>A0A9N9JXG3</accession>
<dbReference type="AlphaFoldDB" id="A0A9N9JXG3"/>
<dbReference type="EMBL" id="CAJVPY010035269">
    <property type="protein sequence ID" value="CAG8800884.1"/>
    <property type="molecule type" value="Genomic_DNA"/>
</dbReference>
<evidence type="ECO:0000256" key="1">
    <source>
        <dbReference type="SAM" id="Phobius"/>
    </source>
</evidence>
<gene>
    <name evidence="2" type="ORF">DERYTH_LOCUS23346</name>
</gene>
<evidence type="ECO:0000313" key="2">
    <source>
        <dbReference type="EMBL" id="CAG8800884.1"/>
    </source>
</evidence>
<keyword evidence="1" id="KW-1133">Transmembrane helix</keyword>
<feature type="non-terminal residue" evidence="2">
    <location>
        <position position="84"/>
    </location>
</feature>
<reference evidence="2" key="1">
    <citation type="submission" date="2021-06" db="EMBL/GenBank/DDBJ databases">
        <authorList>
            <person name="Kallberg Y."/>
            <person name="Tangrot J."/>
            <person name="Rosling A."/>
        </authorList>
    </citation>
    <scope>NUCLEOTIDE SEQUENCE</scope>
    <source>
        <strain evidence="2">MA453B</strain>
    </source>
</reference>
<protein>
    <submittedName>
        <fullName evidence="2">10067_t:CDS:1</fullName>
    </submittedName>
</protein>
<proteinExistence type="predicted"/>
<keyword evidence="1" id="KW-0812">Transmembrane</keyword>
<keyword evidence="3" id="KW-1185">Reference proteome</keyword>
<feature type="transmembrane region" description="Helical" evidence="1">
    <location>
        <begin position="40"/>
        <end position="60"/>
    </location>
</feature>
<sequence length="84" mass="9232">MHCGACVKILCEACAEKPSCKACTQKEAKKKARSKTVFKAIKLIIRTIFLAALLSGLFVLSSEVINDLPTVRNEYVQMSEFPAP</sequence>
<comment type="caution">
    <text evidence="2">The sequence shown here is derived from an EMBL/GenBank/DDBJ whole genome shotgun (WGS) entry which is preliminary data.</text>
</comment>
<dbReference type="Proteomes" id="UP000789405">
    <property type="component" value="Unassembled WGS sequence"/>
</dbReference>
<evidence type="ECO:0000313" key="3">
    <source>
        <dbReference type="Proteomes" id="UP000789405"/>
    </source>
</evidence>
<organism evidence="2 3">
    <name type="scientific">Dentiscutata erythropus</name>
    <dbReference type="NCBI Taxonomy" id="1348616"/>
    <lineage>
        <taxon>Eukaryota</taxon>
        <taxon>Fungi</taxon>
        <taxon>Fungi incertae sedis</taxon>
        <taxon>Mucoromycota</taxon>
        <taxon>Glomeromycotina</taxon>
        <taxon>Glomeromycetes</taxon>
        <taxon>Diversisporales</taxon>
        <taxon>Gigasporaceae</taxon>
        <taxon>Dentiscutata</taxon>
    </lineage>
</organism>